<feature type="region of interest" description="Disordered" evidence="1">
    <location>
        <begin position="16"/>
        <end position="51"/>
    </location>
</feature>
<dbReference type="Proteomes" id="UP000054558">
    <property type="component" value="Unassembled WGS sequence"/>
</dbReference>
<evidence type="ECO:0000256" key="1">
    <source>
        <dbReference type="SAM" id="MobiDB-lite"/>
    </source>
</evidence>
<evidence type="ECO:0000313" key="3">
    <source>
        <dbReference type="Proteomes" id="UP000054558"/>
    </source>
</evidence>
<reference evidence="2 3" key="1">
    <citation type="journal article" date="2014" name="Nat. Commun.">
        <title>Klebsormidium flaccidum genome reveals primary factors for plant terrestrial adaptation.</title>
        <authorList>
            <person name="Hori K."/>
            <person name="Maruyama F."/>
            <person name="Fujisawa T."/>
            <person name="Togashi T."/>
            <person name="Yamamoto N."/>
            <person name="Seo M."/>
            <person name="Sato S."/>
            <person name="Yamada T."/>
            <person name="Mori H."/>
            <person name="Tajima N."/>
            <person name="Moriyama T."/>
            <person name="Ikeuchi M."/>
            <person name="Watanabe M."/>
            <person name="Wada H."/>
            <person name="Kobayashi K."/>
            <person name="Saito M."/>
            <person name="Masuda T."/>
            <person name="Sasaki-Sekimoto Y."/>
            <person name="Mashiguchi K."/>
            <person name="Awai K."/>
            <person name="Shimojima M."/>
            <person name="Masuda S."/>
            <person name="Iwai M."/>
            <person name="Nobusawa T."/>
            <person name="Narise T."/>
            <person name="Kondo S."/>
            <person name="Saito H."/>
            <person name="Sato R."/>
            <person name="Murakawa M."/>
            <person name="Ihara Y."/>
            <person name="Oshima-Yamada Y."/>
            <person name="Ohtaka K."/>
            <person name="Satoh M."/>
            <person name="Sonobe K."/>
            <person name="Ishii M."/>
            <person name="Ohtani R."/>
            <person name="Kanamori-Sato M."/>
            <person name="Honoki R."/>
            <person name="Miyazaki D."/>
            <person name="Mochizuki H."/>
            <person name="Umetsu J."/>
            <person name="Higashi K."/>
            <person name="Shibata D."/>
            <person name="Kamiya Y."/>
            <person name="Sato N."/>
            <person name="Nakamura Y."/>
            <person name="Tabata S."/>
            <person name="Ida S."/>
            <person name="Kurokawa K."/>
            <person name="Ohta H."/>
        </authorList>
    </citation>
    <scope>NUCLEOTIDE SEQUENCE [LARGE SCALE GENOMIC DNA]</scope>
    <source>
        <strain evidence="2 3">NIES-2285</strain>
    </source>
</reference>
<name>A0A1Y1IN68_KLENI</name>
<proteinExistence type="predicted"/>
<evidence type="ECO:0000313" key="2">
    <source>
        <dbReference type="EMBL" id="GAQ92103.1"/>
    </source>
</evidence>
<keyword evidence="3" id="KW-1185">Reference proteome</keyword>
<dbReference type="AlphaFoldDB" id="A0A1Y1IN68"/>
<dbReference type="EMBL" id="DF237871">
    <property type="protein sequence ID" value="GAQ92103.1"/>
    <property type="molecule type" value="Genomic_DNA"/>
</dbReference>
<gene>
    <name evidence="2" type="ORF">KFL_009220020</name>
</gene>
<protein>
    <submittedName>
        <fullName evidence="2">Uncharacterized protein</fullName>
    </submittedName>
</protein>
<organism evidence="2 3">
    <name type="scientific">Klebsormidium nitens</name>
    <name type="common">Green alga</name>
    <name type="synonym">Ulothrix nitens</name>
    <dbReference type="NCBI Taxonomy" id="105231"/>
    <lineage>
        <taxon>Eukaryota</taxon>
        <taxon>Viridiplantae</taxon>
        <taxon>Streptophyta</taxon>
        <taxon>Klebsormidiophyceae</taxon>
        <taxon>Klebsormidiales</taxon>
        <taxon>Klebsormidiaceae</taxon>
        <taxon>Klebsormidium</taxon>
    </lineage>
</organism>
<accession>A0A1Y1IN68</accession>
<sequence>MRAFLSSITRPILGKRSLPDNEDVSADQVQKGMAHDDVQGARAAQEVGGSAKEKPAAIPSVVIPWVFKELVDCDDAIRENKELWPEVIGTLFESESIWLAESAEGVKLRERIECLLDCLMTWSNSKIPFSGTRDERIFDSYVPSDPSVKNALAFRKAIKQALGEVKKVKLHKEIAAAKASLKAAPWETDSTSNLNEEQTTS</sequence>